<keyword evidence="2" id="KW-0175">Coiled coil</keyword>
<evidence type="ECO:0000259" key="4">
    <source>
        <dbReference type="PROSITE" id="PS50011"/>
    </source>
</evidence>
<evidence type="ECO:0000256" key="3">
    <source>
        <dbReference type="SAM" id="MobiDB-lite"/>
    </source>
</evidence>
<comment type="caution">
    <text evidence="5">The sequence shown here is derived from an EMBL/GenBank/DDBJ whole genome shotgun (WGS) entry which is preliminary data.</text>
</comment>
<dbReference type="PANTHER" id="PTHR12984">
    <property type="entry name" value="SCY1-RELATED S/T PROTEIN KINASE-LIKE"/>
    <property type="match status" value="1"/>
</dbReference>
<dbReference type="AlphaFoldDB" id="A0AAV7HYS5"/>
<feature type="region of interest" description="Disordered" evidence="3">
    <location>
        <begin position="841"/>
        <end position="865"/>
    </location>
</feature>
<dbReference type="SUPFAM" id="SSF56112">
    <property type="entry name" value="Protein kinase-like (PK-like)"/>
    <property type="match status" value="1"/>
</dbReference>
<feature type="coiled-coil region" evidence="2">
    <location>
        <begin position="281"/>
        <end position="308"/>
    </location>
</feature>
<organism evidence="5 6">
    <name type="scientific">Cotesia glomerata</name>
    <name type="common">Lepidopteran parasitic wasp</name>
    <name type="synonym">Apanteles glomeratus</name>
    <dbReference type="NCBI Taxonomy" id="32391"/>
    <lineage>
        <taxon>Eukaryota</taxon>
        <taxon>Metazoa</taxon>
        <taxon>Ecdysozoa</taxon>
        <taxon>Arthropoda</taxon>
        <taxon>Hexapoda</taxon>
        <taxon>Insecta</taxon>
        <taxon>Pterygota</taxon>
        <taxon>Neoptera</taxon>
        <taxon>Endopterygota</taxon>
        <taxon>Hymenoptera</taxon>
        <taxon>Apocrita</taxon>
        <taxon>Ichneumonoidea</taxon>
        <taxon>Braconidae</taxon>
        <taxon>Microgastrinae</taxon>
        <taxon>Cotesia</taxon>
    </lineage>
</organism>
<dbReference type="InterPro" id="IPR011009">
    <property type="entry name" value="Kinase-like_dom_sf"/>
</dbReference>
<dbReference type="InterPro" id="IPR011989">
    <property type="entry name" value="ARM-like"/>
</dbReference>
<dbReference type="Gene3D" id="1.25.10.10">
    <property type="entry name" value="Leucine-rich Repeat Variant"/>
    <property type="match status" value="1"/>
</dbReference>
<sequence length="865" mass="96763">MFKFKNTQPNIVESNPIWEEFAARKQTPAATAGPEHVWRIFDAYKKSDGQDASVFVFEKRSVEKFHKPKHKETVTEILRRCARNLEDYRHPKLLQVIHPVKECAETLAFATEPVLGSLANVLAYREQAATAIPTAANPNSNYAAGPQNPHQQPPGHRPILIKEYDMVPMEIKYGLLQITEALSFLHCSCKVIHKNVCPSSIIITKKGTWKLFGLEFVERTNDNGLDPIPCHPWTNKLSKIIQPNLDYIAPEIQLTKLSSIRSDMFSLGMVIATIYNDGRSLIQANHSNSDYIKQLDNLNENVENLLSRVPIALHEAVSRLLHKDPEARPIAKHLSLIKYFSDPSVHALQFLDVINMKDPNQKAHFYRNTLKEVLPFIPLKLWYQHIWPYLQAESKSQEVFASVLQPMLFIIQQSSTEDYEKIILPSFRELFSSPRSVQGTVVLLENLHVVFEKTPSEIINGEMLPVLYSSFESPNIQVQAAAFVAVSKVCDYIDENSLKNIVLPKLMQAFEGSTTDSRVLMNCLSRILEQLDTQQITDEVFPLLWEIKLQEPDAVLRVVNIYRLLLSNKKYGLSINLLATRVMPILLPVTVNPSLNIDQFTVLMEILQDMLTRIERNQASKLKLSMSSPERHRPLRHQFSTENMHVPPFNIPGLRIEQRKTSSAEDMVRKTSIGSMSMTASAENMTRKNSMSGLLGGWWFGSSSSANEGGFLRVASAFPSRRLSDNTLMTPKIRIAPSCSSSPGGTPGGGLPIRRHSSTGPQERRGSNVNLSPPTGGMPATSNSVPYLLSSSMTSIRNSRRPSVSSTTSQQGSGLLQQFGTGMVRQLPPICLNLNGLPTPPSPQLPHLPIPPLSPSIQPLGQPSH</sequence>
<feature type="compositionally biased region" description="Pro residues" evidence="3">
    <location>
        <begin position="841"/>
        <end position="854"/>
    </location>
</feature>
<evidence type="ECO:0000313" key="6">
    <source>
        <dbReference type="Proteomes" id="UP000826195"/>
    </source>
</evidence>
<evidence type="ECO:0000256" key="1">
    <source>
        <dbReference type="ARBA" id="ARBA00038349"/>
    </source>
</evidence>
<dbReference type="GO" id="GO:0004672">
    <property type="term" value="F:protein kinase activity"/>
    <property type="evidence" value="ECO:0007669"/>
    <property type="project" value="InterPro"/>
</dbReference>
<reference evidence="5 6" key="1">
    <citation type="journal article" date="2021" name="J. Hered.">
        <title>A chromosome-level genome assembly of the parasitoid wasp, Cotesia glomerata (Hymenoptera: Braconidae).</title>
        <authorList>
            <person name="Pinto B.J."/>
            <person name="Weis J.J."/>
            <person name="Gamble T."/>
            <person name="Ode P.J."/>
            <person name="Paul R."/>
            <person name="Zaspel J.M."/>
        </authorList>
    </citation>
    <scope>NUCLEOTIDE SEQUENCE [LARGE SCALE GENOMIC DNA]</scope>
    <source>
        <strain evidence="5">CgM1</strain>
    </source>
</reference>
<dbReference type="PANTHER" id="PTHR12984:SF16">
    <property type="entry name" value="BLACK MATCH, ISOFORM H"/>
    <property type="match status" value="1"/>
</dbReference>
<dbReference type="CDD" id="cd14011">
    <property type="entry name" value="PK_SCY1_like"/>
    <property type="match status" value="1"/>
</dbReference>
<dbReference type="InterPro" id="IPR016024">
    <property type="entry name" value="ARM-type_fold"/>
</dbReference>
<proteinExistence type="inferred from homology"/>
<feature type="region of interest" description="Disordered" evidence="3">
    <location>
        <begin position="734"/>
        <end position="814"/>
    </location>
</feature>
<dbReference type="Gene3D" id="1.10.510.10">
    <property type="entry name" value="Transferase(Phosphotransferase) domain 1"/>
    <property type="match status" value="1"/>
</dbReference>
<dbReference type="SUPFAM" id="SSF48371">
    <property type="entry name" value="ARM repeat"/>
    <property type="match status" value="1"/>
</dbReference>
<dbReference type="EMBL" id="JAHXZJ010002982">
    <property type="protein sequence ID" value="KAH0535848.1"/>
    <property type="molecule type" value="Genomic_DNA"/>
</dbReference>
<dbReference type="Gene3D" id="3.30.200.20">
    <property type="entry name" value="Phosphorylase Kinase, domain 1"/>
    <property type="match status" value="1"/>
</dbReference>
<feature type="domain" description="Protein kinase" evidence="4">
    <location>
        <begin position="26"/>
        <end position="340"/>
    </location>
</feature>
<dbReference type="GO" id="GO:0005524">
    <property type="term" value="F:ATP binding"/>
    <property type="evidence" value="ECO:0007669"/>
    <property type="project" value="InterPro"/>
</dbReference>
<evidence type="ECO:0000256" key="2">
    <source>
        <dbReference type="SAM" id="Coils"/>
    </source>
</evidence>
<evidence type="ECO:0000313" key="5">
    <source>
        <dbReference type="EMBL" id="KAH0535848.1"/>
    </source>
</evidence>
<gene>
    <name evidence="5" type="ORF">KQX54_019680</name>
</gene>
<accession>A0AAV7HYS5</accession>
<feature type="compositionally biased region" description="Low complexity" evidence="3">
    <location>
        <begin position="805"/>
        <end position="814"/>
    </location>
</feature>
<protein>
    <recommendedName>
        <fullName evidence="4">Protein kinase domain-containing protein</fullName>
    </recommendedName>
</protein>
<dbReference type="Proteomes" id="UP000826195">
    <property type="component" value="Unassembled WGS sequence"/>
</dbReference>
<dbReference type="InterPro" id="IPR051177">
    <property type="entry name" value="CIK-Related_Protein"/>
</dbReference>
<feature type="compositionally biased region" description="Polar residues" evidence="3">
    <location>
        <begin position="780"/>
        <end position="804"/>
    </location>
</feature>
<dbReference type="PROSITE" id="PS50011">
    <property type="entry name" value="PROTEIN_KINASE_DOM"/>
    <property type="match status" value="1"/>
</dbReference>
<dbReference type="Pfam" id="PF00069">
    <property type="entry name" value="Pkinase"/>
    <property type="match status" value="1"/>
</dbReference>
<dbReference type="InterPro" id="IPR000719">
    <property type="entry name" value="Prot_kinase_dom"/>
</dbReference>
<comment type="similarity">
    <text evidence="1">Belongs to the protein kinase superfamily.</text>
</comment>
<name>A0AAV7HYS5_COTGL</name>
<feature type="compositionally biased region" description="Low complexity" evidence="3">
    <location>
        <begin position="855"/>
        <end position="865"/>
    </location>
</feature>
<keyword evidence="6" id="KW-1185">Reference proteome</keyword>
<dbReference type="SMART" id="SM00220">
    <property type="entry name" value="S_TKc"/>
    <property type="match status" value="1"/>
</dbReference>